<reference evidence="15" key="1">
    <citation type="submission" date="2025-08" db="UniProtKB">
        <authorList>
            <consortium name="RefSeq"/>
        </authorList>
    </citation>
    <scope>IDENTIFICATION</scope>
    <source>
        <tissue evidence="15">Muscle</tissue>
    </source>
</reference>
<evidence type="ECO:0000256" key="8">
    <source>
        <dbReference type="ARBA" id="ARBA00023054"/>
    </source>
</evidence>
<evidence type="ECO:0000256" key="2">
    <source>
        <dbReference type="ARBA" id="ARBA00004286"/>
    </source>
</evidence>
<dbReference type="GO" id="GO:0005524">
    <property type="term" value="F:ATP binding"/>
    <property type="evidence" value="ECO:0007669"/>
    <property type="project" value="UniProtKB-KW"/>
</dbReference>
<dbReference type="GO" id="GO:0030915">
    <property type="term" value="C:Smc5-Smc6 complex"/>
    <property type="evidence" value="ECO:0007669"/>
    <property type="project" value="TreeGrafter"/>
</dbReference>
<feature type="coiled-coil region" evidence="11">
    <location>
        <begin position="868"/>
        <end position="902"/>
    </location>
</feature>
<evidence type="ECO:0000256" key="11">
    <source>
        <dbReference type="SAM" id="Coils"/>
    </source>
</evidence>
<dbReference type="CTD" id="23137"/>
<comment type="subunit">
    <text evidence="10">Forms a heterodimer with smc6. Component of the SMC5-SMC6 complex which consists at least of smc5, smc6, nsmce2, nsmce1 and nsmce4a.</text>
</comment>
<evidence type="ECO:0000256" key="7">
    <source>
        <dbReference type="ARBA" id="ARBA00022840"/>
    </source>
</evidence>
<evidence type="ECO:0000256" key="5">
    <source>
        <dbReference type="ARBA" id="ARBA00022454"/>
    </source>
</evidence>
<evidence type="ECO:0000256" key="4">
    <source>
        <dbReference type="ARBA" id="ARBA00018687"/>
    </source>
</evidence>
<sequence>MGERVMEAKMAAAEEEPARENGSADRRAAKGGKPPQPFVLGSVVRIFMKNFLIYDSCEVYPGPNLNVVVGANGTGKSSIVCAICLGLAGKPSFIGRADKVGLFVKQGCTKGLVEIELFKPPGNIIITREIQVMNNTSSWWINRKPATLKTVEEHIAALNIQVDNLCHFLPQDRVGEFAKLSKIELLEATEKSIGSREMYQFHCKLKSFRERERELEHLCREKTNSLEKMKQMIERYKQDVDRYLEHKSHIDLIEMLERKRPWLEYENVRMQYMEVKQRRNKAKKTLEILKERQFPRAEKIREAEENLNGLDLKTRDNTAKIIEISQRIKQKQDALEMKEKKIEEIKQALRMKKDEEMDRQKKIHTTQEIIETWKNELNTMAVCENLQPQIDAINNELKKLQEERTNIDSDISDLRAEKRNQEREEKRIIDHLGKLNNIMKMKEENLKGRFLDTYSALTWLRKNKDKFKKKVYEPMMLEINPRNSRHAKYIENHISSDDMRAFVFESQEDMEVFLVEIRDHQKLRVNAVCAPAASCAESPPSRPIEELHQYGFFSYLRELFDAPRPVMSYLCYQYRVHEVPVGTEKTRDMIERVIRETKFRQIYTAEERYIIKVSSYTNRTLSTNTFLRAAQFLSGSVDTDERRQLESQQQDINNMLKSLDMRLTTLFERQKHLEHRDNELRQQKKDLLERGNRRRQLESKMALKYDSLRQLEQDAIDVEKESQLANLKIKEINKQKAELVTEFMYLTKDIIPLSILKGVLTLRRSKVIAEKARLESEYKPGIAQLKAAEQWFHELDDKKRVLYENCKELMKQAQQVCKLSPDQDFPRELQISFQALPNTLEEIDALLNEEKTRASCFTGLNASVVEEYNKQTQEIQQLTKYLEEKKNELNNFRQSISEVKERWLNLLKGMIEQINAKFSKFFSSMQCVGEVDLHVENEEEYDKYGIRIRVKFRSGTELHELTPYHQSGGEKSVSTMLYLMALQELNTCPFRIVDEINQGMDPVNERRVFQMVVETACKKKASQYFLITPKLLWNLTYSDKMTVLFVYSGPFMVESKKWNTKYFMKRRRRLSRMAEQCIATDM</sequence>
<proteinExistence type="inferred from homology"/>
<dbReference type="FunCoup" id="A0A6J2J8Z7">
    <property type="interactions" value="1082"/>
</dbReference>
<evidence type="ECO:0000313" key="15">
    <source>
        <dbReference type="RefSeq" id="XP_027607953.1"/>
    </source>
</evidence>
<feature type="coiled-coil region" evidence="11">
    <location>
        <begin position="321"/>
        <end position="358"/>
    </location>
</feature>
<protein>
    <recommendedName>
        <fullName evidence="4">Structural maintenance of chromosomes protein 5</fullName>
    </recommendedName>
</protein>
<dbReference type="GO" id="GO:0005634">
    <property type="term" value="C:nucleus"/>
    <property type="evidence" value="ECO:0007669"/>
    <property type="project" value="UniProtKB-SubCell"/>
</dbReference>
<keyword evidence="14" id="KW-1185">Reference proteome</keyword>
<dbReference type="GeneID" id="114004290"/>
<name>A0A6J2J8Z7_9PASS</name>
<dbReference type="GO" id="GO:0003697">
    <property type="term" value="F:single-stranded DNA binding"/>
    <property type="evidence" value="ECO:0007669"/>
    <property type="project" value="TreeGrafter"/>
</dbReference>
<comment type="similarity">
    <text evidence="3">Belongs to the SMC family. SMC5 subfamily.</text>
</comment>
<evidence type="ECO:0000256" key="10">
    <source>
        <dbReference type="ARBA" id="ARBA00063886"/>
    </source>
</evidence>
<gene>
    <name evidence="15" type="primary">SMC5</name>
</gene>
<dbReference type="RefSeq" id="XP_027607953.1">
    <property type="nucleotide sequence ID" value="XM_027752152.2"/>
</dbReference>
<evidence type="ECO:0000256" key="1">
    <source>
        <dbReference type="ARBA" id="ARBA00004123"/>
    </source>
</evidence>
<organism evidence="14 15">
    <name type="scientific">Pipra filicauda</name>
    <name type="common">Wire-tailed manakin</name>
    <dbReference type="NCBI Taxonomy" id="649802"/>
    <lineage>
        <taxon>Eukaryota</taxon>
        <taxon>Metazoa</taxon>
        <taxon>Chordata</taxon>
        <taxon>Craniata</taxon>
        <taxon>Vertebrata</taxon>
        <taxon>Euteleostomi</taxon>
        <taxon>Archelosauria</taxon>
        <taxon>Archosauria</taxon>
        <taxon>Dinosauria</taxon>
        <taxon>Saurischia</taxon>
        <taxon>Theropoda</taxon>
        <taxon>Coelurosauria</taxon>
        <taxon>Aves</taxon>
        <taxon>Neognathae</taxon>
        <taxon>Neoaves</taxon>
        <taxon>Telluraves</taxon>
        <taxon>Australaves</taxon>
        <taxon>Passeriformes</taxon>
        <taxon>Pipridae</taxon>
        <taxon>Pipra</taxon>
    </lineage>
</organism>
<feature type="domain" description="RecF/RecN/SMC N-terminal" evidence="13">
    <location>
        <begin position="43"/>
        <end position="1028"/>
    </location>
</feature>
<keyword evidence="5" id="KW-0158">Chromosome</keyword>
<keyword evidence="8 11" id="KW-0175">Coiled coil</keyword>
<evidence type="ECO:0000259" key="13">
    <source>
        <dbReference type="Pfam" id="PF02463"/>
    </source>
</evidence>
<evidence type="ECO:0000256" key="6">
    <source>
        <dbReference type="ARBA" id="ARBA00022741"/>
    </source>
</evidence>
<feature type="coiled-coil region" evidence="11">
    <location>
        <begin position="642"/>
        <end position="728"/>
    </location>
</feature>
<dbReference type="GO" id="GO:0000724">
    <property type="term" value="P:double-strand break repair via homologous recombination"/>
    <property type="evidence" value="ECO:0007669"/>
    <property type="project" value="TreeGrafter"/>
</dbReference>
<dbReference type="Gene3D" id="3.40.50.300">
    <property type="entry name" value="P-loop containing nucleotide triphosphate hydrolases"/>
    <property type="match status" value="2"/>
</dbReference>
<evidence type="ECO:0000256" key="12">
    <source>
        <dbReference type="SAM" id="MobiDB-lite"/>
    </source>
</evidence>
<keyword evidence="7" id="KW-0067">ATP-binding</keyword>
<feature type="compositionally biased region" description="Basic and acidic residues" evidence="12">
    <location>
        <begin position="16"/>
        <end position="28"/>
    </location>
</feature>
<dbReference type="PANTHER" id="PTHR45916:SF1">
    <property type="entry name" value="STRUCTURAL MAINTENANCE OF CHROMOSOMES PROTEIN 5"/>
    <property type="match status" value="1"/>
</dbReference>
<accession>A0A6J2J8Z7</accession>
<keyword evidence="6" id="KW-0547">Nucleotide-binding</keyword>
<feature type="coiled-coil region" evidence="11">
    <location>
        <begin position="383"/>
        <end position="431"/>
    </location>
</feature>
<dbReference type="SUPFAM" id="SSF52540">
    <property type="entry name" value="P-loop containing nucleoside triphosphate hydrolases"/>
    <property type="match status" value="2"/>
</dbReference>
<dbReference type="FunFam" id="3.40.50.300:FF:001301">
    <property type="entry name" value="Structural maintenance of chromosomes 5"/>
    <property type="match status" value="1"/>
</dbReference>
<dbReference type="Proteomes" id="UP000504627">
    <property type="component" value="Unplaced"/>
</dbReference>
<dbReference type="Pfam" id="PF02463">
    <property type="entry name" value="SMC_N"/>
    <property type="match status" value="1"/>
</dbReference>
<dbReference type="InParanoid" id="A0A6J2J8Z7"/>
<evidence type="ECO:0000256" key="3">
    <source>
        <dbReference type="ARBA" id="ARBA00010171"/>
    </source>
</evidence>
<keyword evidence="9" id="KW-0539">Nucleus</keyword>
<dbReference type="InterPro" id="IPR027417">
    <property type="entry name" value="P-loop_NTPase"/>
</dbReference>
<comment type="subcellular location">
    <subcellularLocation>
        <location evidence="2">Chromosome</location>
    </subcellularLocation>
    <subcellularLocation>
        <location evidence="1">Nucleus</location>
    </subcellularLocation>
</comment>
<dbReference type="InterPro" id="IPR003395">
    <property type="entry name" value="RecF/RecN/SMC_N"/>
</dbReference>
<dbReference type="PANTHER" id="PTHR45916">
    <property type="entry name" value="STRUCTURAL MAINTENANCE OF CHROMOSOMES PROTEIN 5"/>
    <property type="match status" value="1"/>
</dbReference>
<evidence type="ECO:0000256" key="9">
    <source>
        <dbReference type="ARBA" id="ARBA00023242"/>
    </source>
</evidence>
<dbReference type="FunFam" id="3.40.50.300:FF:000793">
    <property type="entry name" value="Structural maintenance of chromosomes protein 5"/>
    <property type="match status" value="1"/>
</dbReference>
<evidence type="ECO:0000313" key="14">
    <source>
        <dbReference type="Proteomes" id="UP000504627"/>
    </source>
</evidence>
<feature type="region of interest" description="Disordered" evidence="12">
    <location>
        <begin position="1"/>
        <end position="33"/>
    </location>
</feature>
<feature type="coiled-coil region" evidence="11">
    <location>
        <begin position="219"/>
        <end position="292"/>
    </location>
</feature>
<dbReference type="AlphaFoldDB" id="A0A6J2J8Z7"/>